<dbReference type="InterPro" id="IPR018490">
    <property type="entry name" value="cNMP-bd_dom_sf"/>
</dbReference>
<dbReference type="SUPFAM" id="SSF51206">
    <property type="entry name" value="cAMP-binding domain-like"/>
    <property type="match status" value="1"/>
</dbReference>
<evidence type="ECO:0000313" key="9">
    <source>
        <dbReference type="Proteomes" id="UP000237423"/>
    </source>
</evidence>
<evidence type="ECO:0000313" key="7">
    <source>
        <dbReference type="EMBL" id="POZ52632.1"/>
    </source>
</evidence>
<evidence type="ECO:0000259" key="5">
    <source>
        <dbReference type="PROSITE" id="PS51063"/>
    </source>
</evidence>
<reference evidence="6 8" key="1">
    <citation type="submission" date="2017-06" db="EMBL/GenBank/DDBJ databases">
        <title>Genome Sequencing of the methanotroph Methylovulum psychrotolerants str. HV10-M2 isolated from a high-altitude environment.</title>
        <authorList>
            <person name="Mateos-Rivera A."/>
        </authorList>
    </citation>
    <scope>NUCLEOTIDE SEQUENCE [LARGE SCALE GENOMIC DNA]</scope>
    <source>
        <strain evidence="6 8">HV10_M2</strain>
    </source>
</reference>
<dbReference type="CDD" id="cd00038">
    <property type="entry name" value="CAP_ED"/>
    <property type="match status" value="1"/>
</dbReference>
<dbReference type="InterPro" id="IPR014710">
    <property type="entry name" value="RmlC-like_jellyroll"/>
</dbReference>
<dbReference type="InterPro" id="IPR036388">
    <property type="entry name" value="WH-like_DNA-bd_sf"/>
</dbReference>
<dbReference type="AlphaFoldDB" id="A0A1Z4BTY9"/>
<sequence length="218" mass="24473">MQQDALLGLKKVAFLSLLPNEAIESLALKAKCCTFPKQTIIITEKDETDSLYIIISGKVKIFTSDNGGREVTLVTQETGSYFGELALLANEPRSASVITLEKTVCGVISKVDFTLWLTEHPDVTLNLLADLSEKVRQLTQKVKHLALSNVHERTVQVLYKLAVRDEHGNFFIQRRPTQQELASMVGASREMINKVLKDLSQKGHIEIHERTMILKIPF</sequence>
<evidence type="ECO:0000313" key="6">
    <source>
        <dbReference type="EMBL" id="ASF44669.1"/>
    </source>
</evidence>
<dbReference type="Pfam" id="PF00027">
    <property type="entry name" value="cNMP_binding"/>
    <property type="match status" value="1"/>
</dbReference>
<evidence type="ECO:0000256" key="1">
    <source>
        <dbReference type="ARBA" id="ARBA00023015"/>
    </source>
</evidence>
<dbReference type="GO" id="GO:0003700">
    <property type="term" value="F:DNA-binding transcription factor activity"/>
    <property type="evidence" value="ECO:0007669"/>
    <property type="project" value="TreeGrafter"/>
</dbReference>
<dbReference type="Proteomes" id="UP000237423">
    <property type="component" value="Unassembled WGS sequence"/>
</dbReference>
<evidence type="ECO:0000259" key="4">
    <source>
        <dbReference type="PROSITE" id="PS50042"/>
    </source>
</evidence>
<evidence type="ECO:0000256" key="3">
    <source>
        <dbReference type="ARBA" id="ARBA00023163"/>
    </source>
</evidence>
<dbReference type="GO" id="GO:0003677">
    <property type="term" value="F:DNA binding"/>
    <property type="evidence" value="ECO:0007669"/>
    <property type="project" value="UniProtKB-KW"/>
</dbReference>
<dbReference type="OrthoDB" id="6881322at2"/>
<gene>
    <name evidence="7" type="ORF">AADEFJLK_01236</name>
    <name evidence="6" type="ORF">CEK71_00535</name>
</gene>
<organism evidence="6 8">
    <name type="scientific">Methylovulum psychrotolerans</name>
    <dbReference type="NCBI Taxonomy" id="1704499"/>
    <lineage>
        <taxon>Bacteria</taxon>
        <taxon>Pseudomonadati</taxon>
        <taxon>Pseudomonadota</taxon>
        <taxon>Gammaproteobacteria</taxon>
        <taxon>Methylococcales</taxon>
        <taxon>Methylococcaceae</taxon>
        <taxon>Methylovulum</taxon>
    </lineage>
</organism>
<keyword evidence="8" id="KW-1185">Reference proteome</keyword>
<evidence type="ECO:0000313" key="8">
    <source>
        <dbReference type="Proteomes" id="UP000197019"/>
    </source>
</evidence>
<dbReference type="PROSITE" id="PS00889">
    <property type="entry name" value="CNMP_BINDING_2"/>
    <property type="match status" value="1"/>
</dbReference>
<dbReference type="PANTHER" id="PTHR24567">
    <property type="entry name" value="CRP FAMILY TRANSCRIPTIONAL REGULATORY PROTEIN"/>
    <property type="match status" value="1"/>
</dbReference>
<dbReference type="PROSITE" id="PS50042">
    <property type="entry name" value="CNMP_BINDING_3"/>
    <property type="match status" value="1"/>
</dbReference>
<dbReference type="InterPro" id="IPR018488">
    <property type="entry name" value="cNMP-bd_CS"/>
</dbReference>
<dbReference type="PRINTS" id="PR00103">
    <property type="entry name" value="CAMPKINASE"/>
</dbReference>
<evidence type="ECO:0000256" key="2">
    <source>
        <dbReference type="ARBA" id="ARBA00023125"/>
    </source>
</evidence>
<keyword evidence="1" id="KW-0805">Transcription regulation</keyword>
<feature type="domain" description="Cyclic nucleotide-binding" evidence="4">
    <location>
        <begin position="14"/>
        <end position="134"/>
    </location>
</feature>
<feature type="domain" description="HTH crp-type" evidence="5">
    <location>
        <begin position="148"/>
        <end position="218"/>
    </location>
</feature>
<keyword evidence="3" id="KW-0804">Transcription</keyword>
<reference evidence="7 9" key="2">
    <citation type="submission" date="2017-11" db="EMBL/GenBank/DDBJ databases">
        <title>Draft Genome Sequence of Methylobacter psychrotolerans Sph1T, an Obligate Methanotroph from Low-Temperature Environments.</title>
        <authorList>
            <person name="Oshkin I.Y."/>
            <person name="Miroshnikov K."/>
            <person name="Belova S.E."/>
            <person name="Korzhenkov A."/>
            <person name="Toshchakov S.V."/>
            <person name="Dedysh S.N."/>
        </authorList>
    </citation>
    <scope>NUCLEOTIDE SEQUENCE [LARGE SCALE GENOMIC DNA]</scope>
    <source>
        <strain evidence="7 9">Sph1</strain>
    </source>
</reference>
<dbReference type="SUPFAM" id="SSF46785">
    <property type="entry name" value="Winged helix' DNA-binding domain"/>
    <property type="match status" value="1"/>
</dbReference>
<dbReference type="InterPro" id="IPR000595">
    <property type="entry name" value="cNMP-bd_dom"/>
</dbReference>
<keyword evidence="2" id="KW-0238">DNA-binding</keyword>
<dbReference type="InterPro" id="IPR036390">
    <property type="entry name" value="WH_DNA-bd_sf"/>
</dbReference>
<dbReference type="InterPro" id="IPR050397">
    <property type="entry name" value="Env_Response_Regulators"/>
</dbReference>
<name>A0A1Z4BTY9_9GAMM</name>
<dbReference type="RefSeq" id="WP_088617552.1">
    <property type="nucleotide sequence ID" value="NZ_CP022129.1"/>
</dbReference>
<protein>
    <submittedName>
        <fullName evidence="6">Crp/Fnr family transcriptional regulator</fullName>
    </submittedName>
</protein>
<dbReference type="Proteomes" id="UP000197019">
    <property type="component" value="Chromosome"/>
</dbReference>
<dbReference type="Gene3D" id="2.60.120.10">
    <property type="entry name" value="Jelly Rolls"/>
    <property type="match status" value="1"/>
</dbReference>
<dbReference type="Pfam" id="PF13545">
    <property type="entry name" value="HTH_Crp_2"/>
    <property type="match status" value="1"/>
</dbReference>
<dbReference type="InterPro" id="IPR012318">
    <property type="entry name" value="HTH_CRP"/>
</dbReference>
<dbReference type="KEGG" id="mpsy:CEK71_00535"/>
<dbReference type="SMART" id="SM00100">
    <property type="entry name" value="cNMP"/>
    <property type="match status" value="1"/>
</dbReference>
<accession>A0A1Z4BTY9</accession>
<dbReference type="PROSITE" id="PS51063">
    <property type="entry name" value="HTH_CRP_2"/>
    <property type="match status" value="1"/>
</dbReference>
<dbReference type="GO" id="GO:0005829">
    <property type="term" value="C:cytosol"/>
    <property type="evidence" value="ECO:0007669"/>
    <property type="project" value="TreeGrafter"/>
</dbReference>
<dbReference type="EMBL" id="CP022129">
    <property type="protein sequence ID" value="ASF44669.1"/>
    <property type="molecule type" value="Genomic_DNA"/>
</dbReference>
<dbReference type="EMBL" id="PGFZ01000002">
    <property type="protein sequence ID" value="POZ52632.1"/>
    <property type="molecule type" value="Genomic_DNA"/>
</dbReference>
<dbReference type="PANTHER" id="PTHR24567:SF68">
    <property type="entry name" value="DNA-BINDING TRANSCRIPTIONAL DUAL REGULATOR CRP"/>
    <property type="match status" value="1"/>
</dbReference>
<dbReference type="Gene3D" id="1.10.10.10">
    <property type="entry name" value="Winged helix-like DNA-binding domain superfamily/Winged helix DNA-binding domain"/>
    <property type="match status" value="1"/>
</dbReference>
<proteinExistence type="predicted"/>